<keyword evidence="4" id="KW-0539">Nucleus</keyword>
<dbReference type="Proteomes" id="UP000688137">
    <property type="component" value="Unassembled WGS sequence"/>
</dbReference>
<accession>A0A8S1PP89</accession>
<feature type="domain" description="HTH myb-type" evidence="6">
    <location>
        <begin position="108"/>
        <end position="159"/>
    </location>
</feature>
<keyword evidence="2" id="KW-0238">DNA-binding</keyword>
<dbReference type="InterPro" id="IPR017930">
    <property type="entry name" value="Myb_dom"/>
</dbReference>
<dbReference type="Pfam" id="PF13921">
    <property type="entry name" value="Myb_DNA-bind_6"/>
    <property type="match status" value="1"/>
</dbReference>
<dbReference type="OMA" id="WSIETRC"/>
<evidence type="ECO:0000313" key="7">
    <source>
        <dbReference type="EMBL" id="CAD8104523.1"/>
    </source>
</evidence>
<dbReference type="SMART" id="SM00717">
    <property type="entry name" value="SANT"/>
    <property type="match status" value="3"/>
</dbReference>
<keyword evidence="1" id="KW-0805">Transcription regulation</keyword>
<dbReference type="InterPro" id="IPR051575">
    <property type="entry name" value="Myb-like_DNA-bd"/>
</dbReference>
<evidence type="ECO:0000256" key="1">
    <source>
        <dbReference type="ARBA" id="ARBA00023015"/>
    </source>
</evidence>
<feature type="domain" description="Myb-like" evidence="5">
    <location>
        <begin position="160"/>
        <end position="210"/>
    </location>
</feature>
<feature type="domain" description="HTH myb-type" evidence="6">
    <location>
        <begin position="167"/>
        <end position="210"/>
    </location>
</feature>
<evidence type="ECO:0000256" key="4">
    <source>
        <dbReference type="ARBA" id="ARBA00023242"/>
    </source>
</evidence>
<dbReference type="GO" id="GO:0019185">
    <property type="term" value="C:snRNA-activating protein complex"/>
    <property type="evidence" value="ECO:0007669"/>
    <property type="project" value="TreeGrafter"/>
</dbReference>
<feature type="domain" description="HTH myb-type" evidence="6">
    <location>
        <begin position="211"/>
        <end position="265"/>
    </location>
</feature>
<dbReference type="GO" id="GO:0042796">
    <property type="term" value="P:snRNA transcription by RNA polymerase III"/>
    <property type="evidence" value="ECO:0007669"/>
    <property type="project" value="TreeGrafter"/>
</dbReference>
<dbReference type="CDD" id="cd00167">
    <property type="entry name" value="SANT"/>
    <property type="match status" value="3"/>
</dbReference>
<dbReference type="InterPro" id="IPR001005">
    <property type="entry name" value="SANT/Myb"/>
</dbReference>
<proteinExistence type="predicted"/>
<dbReference type="EMBL" id="CAJJDM010000127">
    <property type="protein sequence ID" value="CAD8104523.1"/>
    <property type="molecule type" value="Genomic_DNA"/>
</dbReference>
<evidence type="ECO:0000259" key="6">
    <source>
        <dbReference type="PROSITE" id="PS51294"/>
    </source>
</evidence>
<evidence type="ECO:0000313" key="8">
    <source>
        <dbReference type="Proteomes" id="UP000688137"/>
    </source>
</evidence>
<dbReference type="PANTHER" id="PTHR46621:SF1">
    <property type="entry name" value="SNRNA-ACTIVATING PROTEIN COMPLEX SUBUNIT 4"/>
    <property type="match status" value="1"/>
</dbReference>
<feature type="domain" description="Myb-like" evidence="5">
    <location>
        <begin position="211"/>
        <end position="261"/>
    </location>
</feature>
<protein>
    <submittedName>
        <fullName evidence="7">Uncharacterized protein</fullName>
    </submittedName>
</protein>
<organism evidence="7 8">
    <name type="scientific">Paramecium primaurelia</name>
    <dbReference type="NCBI Taxonomy" id="5886"/>
    <lineage>
        <taxon>Eukaryota</taxon>
        <taxon>Sar</taxon>
        <taxon>Alveolata</taxon>
        <taxon>Ciliophora</taxon>
        <taxon>Intramacronucleata</taxon>
        <taxon>Oligohymenophorea</taxon>
        <taxon>Peniculida</taxon>
        <taxon>Parameciidae</taxon>
        <taxon>Paramecium</taxon>
    </lineage>
</organism>
<dbReference type="AlphaFoldDB" id="A0A8S1PP89"/>
<gene>
    <name evidence="7" type="ORF">PPRIM_AZ9-3.1.T1240049</name>
</gene>
<dbReference type="GO" id="GO:0042795">
    <property type="term" value="P:snRNA transcription by RNA polymerase II"/>
    <property type="evidence" value="ECO:0007669"/>
    <property type="project" value="TreeGrafter"/>
</dbReference>
<name>A0A8S1PP89_PARPR</name>
<comment type="caution">
    <text evidence="7">The sequence shown here is derived from an EMBL/GenBank/DDBJ whole genome shotgun (WGS) entry which is preliminary data.</text>
</comment>
<keyword evidence="8" id="KW-1185">Reference proteome</keyword>
<dbReference type="GO" id="GO:0001006">
    <property type="term" value="F:RNA polymerase III type 3 promoter sequence-specific DNA binding"/>
    <property type="evidence" value="ECO:0007669"/>
    <property type="project" value="TreeGrafter"/>
</dbReference>
<dbReference type="PROSITE" id="PS51294">
    <property type="entry name" value="HTH_MYB"/>
    <property type="match status" value="3"/>
</dbReference>
<evidence type="ECO:0000256" key="3">
    <source>
        <dbReference type="ARBA" id="ARBA00023163"/>
    </source>
</evidence>
<evidence type="ECO:0000259" key="5">
    <source>
        <dbReference type="PROSITE" id="PS50090"/>
    </source>
</evidence>
<evidence type="ECO:0000256" key="2">
    <source>
        <dbReference type="ARBA" id="ARBA00023125"/>
    </source>
</evidence>
<dbReference type="PANTHER" id="PTHR46621">
    <property type="entry name" value="SNRNA-ACTIVATING PROTEIN COMPLEX SUBUNIT 4"/>
    <property type="match status" value="1"/>
</dbReference>
<dbReference type="GO" id="GO:0000978">
    <property type="term" value="F:RNA polymerase II cis-regulatory region sequence-specific DNA binding"/>
    <property type="evidence" value="ECO:0007669"/>
    <property type="project" value="TreeGrafter"/>
</dbReference>
<keyword evidence="3" id="KW-0804">Transcription</keyword>
<dbReference type="Pfam" id="PF00249">
    <property type="entry name" value="Myb_DNA-binding"/>
    <property type="match status" value="1"/>
</dbReference>
<reference evidence="7" key="1">
    <citation type="submission" date="2021-01" db="EMBL/GenBank/DDBJ databases">
        <authorList>
            <consortium name="Genoscope - CEA"/>
            <person name="William W."/>
        </authorList>
    </citation>
    <scope>NUCLEOTIDE SEQUENCE</scope>
</reference>
<dbReference type="PROSITE" id="PS50090">
    <property type="entry name" value="MYB_LIKE"/>
    <property type="match status" value="3"/>
</dbReference>
<sequence>MIICLINFISFFIQFIIFENRKIKFALRLTFKQYNSLQNCLFVYFLYCSLQLIFKLLDIYQIKDGTQINQIFFKISQMKNQSKCRKQIVKRKRQGDQNNGQIIEFDIILRSKWTPEEDKKLIANVSLFGHRWLLVAQKMEQRNASQCCQRWKRLKQRQGDHQNKAKRWTLQEDQTLLSIIRQLGPCWNAIAKQMKNKTGKQVRRRYKNFLDPTLNHGPMTEQEDEMIYKEYLKHGSQWTQISEKMPGRSENMIKNRFYSFIKQKYLNQANLYYQIQPLDENQKEECVSVVEQSENSQQQHQQQQQYELDMYSDSNEIIDNNQSSYYWSIETRCLLLKNSKMI</sequence>
<feature type="domain" description="Myb-like" evidence="5">
    <location>
        <begin position="110"/>
        <end position="155"/>
    </location>
</feature>